<dbReference type="Proteomes" id="UP000823405">
    <property type="component" value="Unassembled WGS sequence"/>
</dbReference>
<evidence type="ECO:0000313" key="1">
    <source>
        <dbReference type="EMBL" id="KAG0320103.1"/>
    </source>
</evidence>
<sequence>MKEKTQLALAHAQLIEAQTKVVIQTEIQYRDRIKIVKEKGDTIIKEVPIYVNQADTEHFGVNVGFVRLYNAAFANEPAGPATESGGPATESGRRPAGISLAEITEVNAYNAGVCYRWREQALGLRAFYKELQHTQACHSSSRN</sequence>
<keyword evidence="2" id="KW-1185">Reference proteome</keyword>
<proteinExistence type="predicted"/>
<dbReference type="EMBL" id="JAAAIN010000114">
    <property type="protein sequence ID" value="KAG0320103.1"/>
    <property type="molecule type" value="Genomic_DNA"/>
</dbReference>
<gene>
    <name evidence="1" type="ORF">BGZ97_000745</name>
</gene>
<comment type="caution">
    <text evidence="1">The sequence shown here is derived from an EMBL/GenBank/DDBJ whole genome shotgun (WGS) entry which is preliminary data.</text>
</comment>
<accession>A0A9P6RH32</accession>
<organism evidence="1 2">
    <name type="scientific">Linnemannia gamsii</name>
    <dbReference type="NCBI Taxonomy" id="64522"/>
    <lineage>
        <taxon>Eukaryota</taxon>
        <taxon>Fungi</taxon>
        <taxon>Fungi incertae sedis</taxon>
        <taxon>Mucoromycota</taxon>
        <taxon>Mortierellomycotina</taxon>
        <taxon>Mortierellomycetes</taxon>
        <taxon>Mortierellales</taxon>
        <taxon>Mortierellaceae</taxon>
        <taxon>Linnemannia</taxon>
    </lineage>
</organism>
<reference evidence="1" key="1">
    <citation type="journal article" date="2020" name="Fungal Divers.">
        <title>Resolving the Mortierellaceae phylogeny through synthesis of multi-gene phylogenetics and phylogenomics.</title>
        <authorList>
            <person name="Vandepol N."/>
            <person name="Liber J."/>
            <person name="Desiro A."/>
            <person name="Na H."/>
            <person name="Kennedy M."/>
            <person name="Barry K."/>
            <person name="Grigoriev I.V."/>
            <person name="Miller A.N."/>
            <person name="O'Donnell K."/>
            <person name="Stajich J.E."/>
            <person name="Bonito G."/>
        </authorList>
    </citation>
    <scope>NUCLEOTIDE SEQUENCE</scope>
    <source>
        <strain evidence="1">NVP60</strain>
    </source>
</reference>
<name>A0A9P6RH32_9FUNG</name>
<dbReference type="AlphaFoldDB" id="A0A9P6RH32"/>
<dbReference type="OrthoDB" id="2456747at2759"/>
<protein>
    <submittedName>
        <fullName evidence="1">Uncharacterized protein</fullName>
    </submittedName>
</protein>
<evidence type="ECO:0000313" key="2">
    <source>
        <dbReference type="Proteomes" id="UP000823405"/>
    </source>
</evidence>